<accession>A0A4Y7JSF6</accession>
<dbReference type="Gramene" id="RZC64023">
    <property type="protein sequence ID" value="RZC64023"/>
    <property type="gene ID" value="C5167_025769"/>
</dbReference>
<dbReference type="Proteomes" id="UP000316621">
    <property type="component" value="Chromosome 5"/>
</dbReference>
<dbReference type="AlphaFoldDB" id="A0A4Y7JSF6"/>
<keyword evidence="3" id="KW-1185">Reference proteome</keyword>
<evidence type="ECO:0000313" key="2">
    <source>
        <dbReference type="EMBL" id="RZC64023.1"/>
    </source>
</evidence>
<organism evidence="2 3">
    <name type="scientific">Papaver somniferum</name>
    <name type="common">Opium poppy</name>
    <dbReference type="NCBI Taxonomy" id="3469"/>
    <lineage>
        <taxon>Eukaryota</taxon>
        <taxon>Viridiplantae</taxon>
        <taxon>Streptophyta</taxon>
        <taxon>Embryophyta</taxon>
        <taxon>Tracheophyta</taxon>
        <taxon>Spermatophyta</taxon>
        <taxon>Magnoliopsida</taxon>
        <taxon>Ranunculales</taxon>
        <taxon>Papaveraceae</taxon>
        <taxon>Papaveroideae</taxon>
        <taxon>Papaver</taxon>
    </lineage>
</organism>
<reference evidence="2 3" key="1">
    <citation type="journal article" date="2018" name="Science">
        <title>The opium poppy genome and morphinan production.</title>
        <authorList>
            <person name="Guo L."/>
            <person name="Winzer T."/>
            <person name="Yang X."/>
            <person name="Li Y."/>
            <person name="Ning Z."/>
            <person name="He Z."/>
            <person name="Teodor R."/>
            <person name="Lu Y."/>
            <person name="Bowser T.A."/>
            <person name="Graham I.A."/>
            <person name="Ye K."/>
        </authorList>
    </citation>
    <scope>NUCLEOTIDE SEQUENCE [LARGE SCALE GENOMIC DNA]</scope>
    <source>
        <strain evidence="3">cv. HN1</strain>
        <tissue evidence="2">Leaves</tissue>
    </source>
</reference>
<protein>
    <submittedName>
        <fullName evidence="2">Uncharacterized protein</fullName>
    </submittedName>
</protein>
<dbReference type="EMBL" id="CM010719">
    <property type="protein sequence ID" value="RZC64023.1"/>
    <property type="molecule type" value="Genomic_DNA"/>
</dbReference>
<feature type="region of interest" description="Disordered" evidence="1">
    <location>
        <begin position="1"/>
        <end position="30"/>
    </location>
</feature>
<evidence type="ECO:0000313" key="3">
    <source>
        <dbReference type="Proteomes" id="UP000316621"/>
    </source>
</evidence>
<sequence>MSLVNLLQLRTEQGKESTTSGTKKPTPPSKVVAANVEQFVQEETSVEPVEEHVAVDSRDDGCRLGDFVDNAFGVFEGLNEHENVGDSEHPFIRDPSLELHHVKKTFGWSGNNVRQVYETPNKREGICTSSINWTRSNGKDQSCSICS</sequence>
<gene>
    <name evidence="2" type="ORF">C5167_025769</name>
</gene>
<name>A0A4Y7JSF6_PAPSO</name>
<proteinExistence type="predicted"/>
<evidence type="ECO:0000256" key="1">
    <source>
        <dbReference type="SAM" id="MobiDB-lite"/>
    </source>
</evidence>